<evidence type="ECO:0000313" key="3">
    <source>
        <dbReference type="Proteomes" id="UP000015241"/>
    </source>
</evidence>
<name>S8DMW2_FOMSC</name>
<proteinExistence type="predicted"/>
<accession>S8DMW2</accession>
<feature type="non-terminal residue" evidence="2">
    <location>
        <position position="453"/>
    </location>
</feature>
<protein>
    <submittedName>
        <fullName evidence="2">Uncharacterized protein</fullName>
    </submittedName>
</protein>
<dbReference type="Proteomes" id="UP000015241">
    <property type="component" value="Unassembled WGS sequence"/>
</dbReference>
<dbReference type="OrthoDB" id="2800072at2759"/>
<dbReference type="AlphaFoldDB" id="S8DMW2"/>
<sequence length="453" mass="49738">MLSTAEHLGESPGACASAGTPVLIPPATWCCCSWAHTHTCMPAWPFEQLEQLSILECLRRHAQASLSIFHESRHRHLSNRTPNKVAISAKTQTSACHTTRRHCPDLSPDHTTVARGDATPAAECGLVWLFVRDIRVADQRASCAVRPSPFVSVMAGAASFAYANAPLPPAARTQLVCTERSELPNDSYMLKLQMQVCEPEAPKRPNTEHIAAEARKLHAQAQQLGSTWRPLAPAPAPIMQLQPWQRPPSPQIPPHVHRWTETSHPQTAQVMHPSHQRHYPNVQTRAVSHGWHTHSPSPSPSTHSPSPSSSSRSSSSSPSSTRAPSPAPAPSKPAPPLLLPAPREDCIKRTVPQQVWDPYAPDRSAENAKDVVIHYFPSGVTPLDTARVPFDLRGMPPGTGIPLSVLDAAHIDNTMRYVVDACEPIEIRRQIWERGSCFVASDEMYSYLVLCMK</sequence>
<dbReference type="InParanoid" id="S8DMW2"/>
<reference evidence="2 3" key="1">
    <citation type="journal article" date="2012" name="Science">
        <title>The Paleozoic origin of enzymatic lignin decomposition reconstructed from 31 fungal genomes.</title>
        <authorList>
            <person name="Floudas D."/>
            <person name="Binder M."/>
            <person name="Riley R."/>
            <person name="Barry K."/>
            <person name="Blanchette R.A."/>
            <person name="Henrissat B."/>
            <person name="Martinez A.T."/>
            <person name="Otillar R."/>
            <person name="Spatafora J.W."/>
            <person name="Yadav J.S."/>
            <person name="Aerts A."/>
            <person name="Benoit I."/>
            <person name="Boyd A."/>
            <person name="Carlson A."/>
            <person name="Copeland A."/>
            <person name="Coutinho P.M."/>
            <person name="de Vries R.P."/>
            <person name="Ferreira P."/>
            <person name="Findley K."/>
            <person name="Foster B."/>
            <person name="Gaskell J."/>
            <person name="Glotzer D."/>
            <person name="Gorecki P."/>
            <person name="Heitman J."/>
            <person name="Hesse C."/>
            <person name="Hori C."/>
            <person name="Igarashi K."/>
            <person name="Jurgens J.A."/>
            <person name="Kallen N."/>
            <person name="Kersten P."/>
            <person name="Kohler A."/>
            <person name="Kuees U."/>
            <person name="Kumar T.K.A."/>
            <person name="Kuo A."/>
            <person name="LaButti K."/>
            <person name="Larrondo L.F."/>
            <person name="Lindquist E."/>
            <person name="Ling A."/>
            <person name="Lombard V."/>
            <person name="Lucas S."/>
            <person name="Lundell T."/>
            <person name="Martin R."/>
            <person name="McLaughlin D.J."/>
            <person name="Morgenstern I."/>
            <person name="Morin E."/>
            <person name="Murat C."/>
            <person name="Nagy L.G."/>
            <person name="Nolan M."/>
            <person name="Ohm R.A."/>
            <person name="Patyshakuliyeva A."/>
            <person name="Rokas A."/>
            <person name="Ruiz-Duenas F.J."/>
            <person name="Sabat G."/>
            <person name="Salamov A."/>
            <person name="Samejima M."/>
            <person name="Schmutz J."/>
            <person name="Slot J.C."/>
            <person name="St John F."/>
            <person name="Stenlid J."/>
            <person name="Sun H."/>
            <person name="Sun S."/>
            <person name="Syed K."/>
            <person name="Tsang A."/>
            <person name="Wiebenga A."/>
            <person name="Young D."/>
            <person name="Pisabarro A."/>
            <person name="Eastwood D.C."/>
            <person name="Martin F."/>
            <person name="Cullen D."/>
            <person name="Grigoriev I.V."/>
            <person name="Hibbett D.S."/>
        </authorList>
    </citation>
    <scope>NUCLEOTIDE SEQUENCE</scope>
    <source>
        <strain evidence="3">FP-58527</strain>
    </source>
</reference>
<organism evidence="2 3">
    <name type="scientific">Fomitopsis schrenkii</name>
    <name type="common">Brown rot fungus</name>
    <dbReference type="NCBI Taxonomy" id="2126942"/>
    <lineage>
        <taxon>Eukaryota</taxon>
        <taxon>Fungi</taxon>
        <taxon>Dikarya</taxon>
        <taxon>Basidiomycota</taxon>
        <taxon>Agaricomycotina</taxon>
        <taxon>Agaricomycetes</taxon>
        <taxon>Polyporales</taxon>
        <taxon>Fomitopsis</taxon>
    </lineage>
</organism>
<dbReference type="EMBL" id="KE504225">
    <property type="protein sequence ID" value="EPS94706.1"/>
    <property type="molecule type" value="Genomic_DNA"/>
</dbReference>
<feature type="region of interest" description="Disordered" evidence="1">
    <location>
        <begin position="243"/>
        <end position="341"/>
    </location>
</feature>
<feature type="compositionally biased region" description="Pro residues" evidence="1">
    <location>
        <begin position="325"/>
        <end position="339"/>
    </location>
</feature>
<keyword evidence="3" id="KW-1185">Reference proteome</keyword>
<dbReference type="HOGENOM" id="CLU_604924_0_0_1"/>
<gene>
    <name evidence="2" type="ORF">FOMPIDRAFT_1063079</name>
</gene>
<evidence type="ECO:0000313" key="2">
    <source>
        <dbReference type="EMBL" id="EPS94706.1"/>
    </source>
</evidence>
<evidence type="ECO:0000256" key="1">
    <source>
        <dbReference type="SAM" id="MobiDB-lite"/>
    </source>
</evidence>
<feature type="compositionally biased region" description="Low complexity" evidence="1">
    <location>
        <begin position="293"/>
        <end position="324"/>
    </location>
</feature>